<dbReference type="GO" id="GO:0005783">
    <property type="term" value="C:endoplasmic reticulum"/>
    <property type="evidence" value="ECO:0007669"/>
    <property type="project" value="TreeGrafter"/>
</dbReference>
<feature type="transmembrane region" description="Helical" evidence="10">
    <location>
        <begin position="102"/>
        <end position="126"/>
    </location>
</feature>
<dbReference type="PROSITE" id="PS50216">
    <property type="entry name" value="DHHC"/>
    <property type="match status" value="1"/>
</dbReference>
<dbReference type="HOGENOM" id="CLU_042181_2_1_1"/>
<keyword evidence="5 10" id="KW-0472">Membrane</keyword>
<dbReference type="PANTHER" id="PTHR22883">
    <property type="entry name" value="ZINC FINGER DHHC DOMAIN CONTAINING PROTEIN"/>
    <property type="match status" value="1"/>
</dbReference>
<dbReference type="GO" id="GO:0016020">
    <property type="term" value="C:membrane"/>
    <property type="evidence" value="ECO:0007669"/>
    <property type="project" value="UniProtKB-SubCell"/>
</dbReference>
<feature type="transmembrane region" description="Helical" evidence="10">
    <location>
        <begin position="146"/>
        <end position="164"/>
    </location>
</feature>
<evidence type="ECO:0000256" key="6">
    <source>
        <dbReference type="ARBA" id="ARBA00023139"/>
    </source>
</evidence>
<protein>
    <recommendedName>
        <fullName evidence="10">Palmitoyltransferase</fullName>
        <ecNumber evidence="10">2.3.1.225</ecNumber>
    </recommendedName>
</protein>
<evidence type="ECO:0000313" key="13">
    <source>
        <dbReference type="Proteomes" id="UP000009328"/>
    </source>
</evidence>
<dbReference type="InParanoid" id="K0KSH6"/>
<evidence type="ECO:0000256" key="8">
    <source>
        <dbReference type="ARBA" id="ARBA00023315"/>
    </source>
</evidence>
<comment type="similarity">
    <text evidence="10">Belongs to the DHHC palmitoyltransferase family.</text>
</comment>
<keyword evidence="7" id="KW-0449">Lipoprotein</keyword>
<evidence type="ECO:0000256" key="2">
    <source>
        <dbReference type="ARBA" id="ARBA00022679"/>
    </source>
</evidence>
<evidence type="ECO:0000259" key="11">
    <source>
        <dbReference type="Pfam" id="PF01529"/>
    </source>
</evidence>
<organism evidence="12 13">
    <name type="scientific">Wickerhamomyces ciferrii (strain ATCC 14091 / BCRC 22168 / CBS 111 / JCM 3599 / NBRC 0793 / NRRL Y-1031 F-60-10)</name>
    <name type="common">Yeast</name>
    <name type="synonym">Pichia ciferrii</name>
    <dbReference type="NCBI Taxonomy" id="1206466"/>
    <lineage>
        <taxon>Eukaryota</taxon>
        <taxon>Fungi</taxon>
        <taxon>Dikarya</taxon>
        <taxon>Ascomycota</taxon>
        <taxon>Saccharomycotina</taxon>
        <taxon>Saccharomycetes</taxon>
        <taxon>Phaffomycetales</taxon>
        <taxon>Wickerhamomycetaceae</taxon>
        <taxon>Wickerhamomyces</taxon>
    </lineage>
</organism>
<evidence type="ECO:0000313" key="12">
    <source>
        <dbReference type="EMBL" id="CCH44997.1"/>
    </source>
</evidence>
<keyword evidence="4 10" id="KW-1133">Transmembrane helix</keyword>
<dbReference type="Proteomes" id="UP000009328">
    <property type="component" value="Unassembled WGS sequence"/>
</dbReference>
<dbReference type="FunCoup" id="K0KSH6">
    <property type="interactions" value="34"/>
</dbReference>
<comment type="domain">
    <text evidence="10">The DHHC domain is required for palmitoyltransferase activity.</text>
</comment>
<evidence type="ECO:0000256" key="7">
    <source>
        <dbReference type="ARBA" id="ARBA00023288"/>
    </source>
</evidence>
<dbReference type="GO" id="GO:0019706">
    <property type="term" value="F:protein-cysteine S-palmitoyltransferase activity"/>
    <property type="evidence" value="ECO:0007669"/>
    <property type="project" value="UniProtKB-EC"/>
</dbReference>
<dbReference type="EC" id="2.3.1.225" evidence="10"/>
<dbReference type="GO" id="GO:0005794">
    <property type="term" value="C:Golgi apparatus"/>
    <property type="evidence" value="ECO:0007669"/>
    <property type="project" value="TreeGrafter"/>
</dbReference>
<dbReference type="PANTHER" id="PTHR22883:SF488">
    <property type="entry name" value="PALMITOYLTRANSFERASE"/>
    <property type="match status" value="1"/>
</dbReference>
<dbReference type="InterPro" id="IPR039859">
    <property type="entry name" value="PFA4/ZDH16/20/ERF2-like"/>
</dbReference>
<evidence type="ECO:0000256" key="9">
    <source>
        <dbReference type="ARBA" id="ARBA00048048"/>
    </source>
</evidence>
<keyword evidence="13" id="KW-1185">Reference proteome</keyword>
<evidence type="ECO:0000256" key="4">
    <source>
        <dbReference type="ARBA" id="ARBA00022989"/>
    </source>
</evidence>
<name>K0KSH6_WICCF</name>
<evidence type="ECO:0000256" key="10">
    <source>
        <dbReference type="RuleBase" id="RU079119"/>
    </source>
</evidence>
<reference evidence="12 13" key="1">
    <citation type="journal article" date="2012" name="Eukaryot. Cell">
        <title>Draft genome sequence of Wickerhamomyces ciferrii NRRL Y-1031 F-60-10.</title>
        <authorList>
            <person name="Schneider J."/>
            <person name="Andrea H."/>
            <person name="Blom J."/>
            <person name="Jaenicke S."/>
            <person name="Ruckert C."/>
            <person name="Schorsch C."/>
            <person name="Szczepanowski R."/>
            <person name="Farwick M."/>
            <person name="Goesmann A."/>
            <person name="Puhler A."/>
            <person name="Schaffer S."/>
            <person name="Tauch A."/>
            <person name="Kohler T."/>
            <person name="Brinkrolf K."/>
        </authorList>
    </citation>
    <scope>NUCLEOTIDE SEQUENCE [LARGE SCALE GENOMIC DNA]</scope>
    <source>
        <strain evidence="13">ATCC 14091 / BCRC 22168 / CBS 111 / JCM 3599 / NBRC 0793 / NRRL Y-1031 F-60-10</strain>
    </source>
</reference>
<comment type="catalytic activity">
    <reaction evidence="9 10">
        <text>L-cysteinyl-[protein] + hexadecanoyl-CoA = S-hexadecanoyl-L-cysteinyl-[protein] + CoA</text>
        <dbReference type="Rhea" id="RHEA:36683"/>
        <dbReference type="Rhea" id="RHEA-COMP:10131"/>
        <dbReference type="Rhea" id="RHEA-COMP:11032"/>
        <dbReference type="ChEBI" id="CHEBI:29950"/>
        <dbReference type="ChEBI" id="CHEBI:57287"/>
        <dbReference type="ChEBI" id="CHEBI:57379"/>
        <dbReference type="ChEBI" id="CHEBI:74151"/>
        <dbReference type="EC" id="2.3.1.225"/>
    </reaction>
</comment>
<evidence type="ECO:0000256" key="1">
    <source>
        <dbReference type="ARBA" id="ARBA00004141"/>
    </source>
</evidence>
<gene>
    <name evidence="12" type="ORF">BN7_4576</name>
</gene>
<feature type="transmembrane region" description="Helical" evidence="10">
    <location>
        <begin position="12"/>
        <end position="30"/>
    </location>
</feature>
<dbReference type="InterPro" id="IPR001594">
    <property type="entry name" value="Palmitoyltrfase_DHHC"/>
</dbReference>
<dbReference type="EMBL" id="CAIF01000178">
    <property type="protein sequence ID" value="CCH44997.1"/>
    <property type="molecule type" value="Genomic_DNA"/>
</dbReference>
<accession>K0KSH6</accession>
<keyword evidence="6" id="KW-0564">Palmitate</keyword>
<sequence length="256" mass="30359">MFHKIKNPNTVVYNTLLTILILSLIIAIYSKPVRLNSDNSRYYNSIYKNNNLIFFNDQKCKTCKVLKPARSKHCKICDQCIVFFDHHCVWINNCVGKGNYKWFYLFLIMNVIVLTYATIISFNLIQTIVNDESIGYDEFENFQNELILFLICGLLDIVVTWFAFESFKLVYMGMTTNEQQKWFNIHDLIHSGELYTDNHGQYFEYLPNDDIFLGMNMNDNRPIPVRKEQLTLVRSTEELKNIYDLGFWDNLRERLS</sequence>
<dbReference type="AlphaFoldDB" id="K0KSH6"/>
<keyword evidence="2 10" id="KW-0808">Transferase</keyword>
<comment type="caution">
    <text evidence="12">The sequence shown here is derived from an EMBL/GenBank/DDBJ whole genome shotgun (WGS) entry which is preliminary data.</text>
</comment>
<feature type="domain" description="Palmitoyltransferase DHHC" evidence="11">
    <location>
        <begin position="55"/>
        <end position="182"/>
    </location>
</feature>
<dbReference type="STRING" id="1206466.K0KSH6"/>
<evidence type="ECO:0000256" key="3">
    <source>
        <dbReference type="ARBA" id="ARBA00022692"/>
    </source>
</evidence>
<keyword evidence="8 10" id="KW-0012">Acyltransferase</keyword>
<proteinExistence type="inferred from homology"/>
<keyword evidence="3 10" id="KW-0812">Transmembrane</keyword>
<dbReference type="GO" id="GO:0006612">
    <property type="term" value="P:protein targeting to membrane"/>
    <property type="evidence" value="ECO:0007669"/>
    <property type="project" value="TreeGrafter"/>
</dbReference>
<dbReference type="eggNOG" id="KOG1312">
    <property type="taxonomic scope" value="Eukaryota"/>
</dbReference>
<comment type="subcellular location">
    <subcellularLocation>
        <location evidence="1">Membrane</location>
        <topology evidence="1">Multi-pass membrane protein</topology>
    </subcellularLocation>
</comment>
<dbReference type="Pfam" id="PF01529">
    <property type="entry name" value="DHHC"/>
    <property type="match status" value="1"/>
</dbReference>
<evidence type="ECO:0000256" key="5">
    <source>
        <dbReference type="ARBA" id="ARBA00023136"/>
    </source>
</evidence>